<dbReference type="EMBL" id="GBRH01261433">
    <property type="protein sequence ID" value="JAD36462.1"/>
    <property type="molecule type" value="Transcribed_RNA"/>
</dbReference>
<evidence type="ECO:0000313" key="1">
    <source>
        <dbReference type="EMBL" id="JAD36462.1"/>
    </source>
</evidence>
<reference evidence="1" key="1">
    <citation type="submission" date="2014-09" db="EMBL/GenBank/DDBJ databases">
        <authorList>
            <person name="Magalhaes I.L.F."/>
            <person name="Oliveira U."/>
            <person name="Santos F.R."/>
            <person name="Vidigal T.H.D.A."/>
            <person name="Brescovit A.D."/>
            <person name="Santos A.J."/>
        </authorList>
    </citation>
    <scope>NUCLEOTIDE SEQUENCE</scope>
    <source>
        <tissue evidence="1">Shoot tissue taken approximately 20 cm above the soil surface</tissue>
    </source>
</reference>
<name>A0A0A8ZNP9_ARUDO</name>
<sequence>MDCNFNGTRGQNVTIHSTFVLMDFNAFC</sequence>
<accession>A0A0A8ZNP9</accession>
<proteinExistence type="predicted"/>
<organism evidence="1">
    <name type="scientific">Arundo donax</name>
    <name type="common">Giant reed</name>
    <name type="synonym">Donax arundinaceus</name>
    <dbReference type="NCBI Taxonomy" id="35708"/>
    <lineage>
        <taxon>Eukaryota</taxon>
        <taxon>Viridiplantae</taxon>
        <taxon>Streptophyta</taxon>
        <taxon>Embryophyta</taxon>
        <taxon>Tracheophyta</taxon>
        <taxon>Spermatophyta</taxon>
        <taxon>Magnoliopsida</taxon>
        <taxon>Liliopsida</taxon>
        <taxon>Poales</taxon>
        <taxon>Poaceae</taxon>
        <taxon>PACMAD clade</taxon>
        <taxon>Arundinoideae</taxon>
        <taxon>Arundineae</taxon>
        <taxon>Arundo</taxon>
    </lineage>
</organism>
<dbReference type="AlphaFoldDB" id="A0A0A8ZNP9"/>
<protein>
    <submittedName>
        <fullName evidence="1">Uncharacterized protein</fullName>
    </submittedName>
</protein>
<reference evidence="1" key="2">
    <citation type="journal article" date="2015" name="Data Brief">
        <title>Shoot transcriptome of the giant reed, Arundo donax.</title>
        <authorList>
            <person name="Barrero R.A."/>
            <person name="Guerrero F.D."/>
            <person name="Moolhuijzen P."/>
            <person name="Goolsby J.A."/>
            <person name="Tidwell J."/>
            <person name="Bellgard S.E."/>
            <person name="Bellgard M.I."/>
        </authorList>
    </citation>
    <scope>NUCLEOTIDE SEQUENCE</scope>
    <source>
        <tissue evidence="1">Shoot tissue taken approximately 20 cm above the soil surface</tissue>
    </source>
</reference>